<sequence>MHGYPGNVGYGAYLFPLVFIALAILRNARVRNLKVERLWIAPLMILAATVLSFSQQQAPGPVMIAADIAALAAGAALGWWRGRFTKITVNRETHALTSQASPVGMLLILGIFAIRMGLRTYAAENASALHVSVTDITDAFLLLAVGLVCAQRLEMALRATRLVNEARASN</sequence>
<evidence type="ECO:0000313" key="2">
    <source>
        <dbReference type="EMBL" id="RAK61195.1"/>
    </source>
</evidence>
<gene>
    <name evidence="2" type="ORF">DJ021_15955</name>
</gene>
<keyword evidence="1" id="KW-1133">Transmembrane helix</keyword>
<dbReference type="Pfam" id="PF07301">
    <property type="entry name" value="DUF1453"/>
    <property type="match status" value="1"/>
</dbReference>
<keyword evidence="3" id="KW-1185">Reference proteome</keyword>
<dbReference type="Proteomes" id="UP000249842">
    <property type="component" value="Unassembled WGS sequence"/>
</dbReference>
<evidence type="ECO:0000256" key="1">
    <source>
        <dbReference type="SAM" id="Phobius"/>
    </source>
</evidence>
<dbReference type="OrthoDB" id="7204434at2"/>
<evidence type="ECO:0000313" key="3">
    <source>
        <dbReference type="Proteomes" id="UP000249842"/>
    </source>
</evidence>
<name>A0A328B3R3_9CAUL</name>
<feature type="transmembrane region" description="Helical" evidence="1">
    <location>
        <begin position="37"/>
        <end position="54"/>
    </location>
</feature>
<feature type="transmembrane region" description="Helical" evidence="1">
    <location>
        <begin position="128"/>
        <end position="150"/>
    </location>
</feature>
<keyword evidence="1" id="KW-0812">Transmembrane</keyword>
<dbReference type="AlphaFoldDB" id="A0A328B3R3"/>
<dbReference type="EMBL" id="QFYP01000001">
    <property type="protein sequence ID" value="RAK61195.1"/>
    <property type="molecule type" value="Genomic_DNA"/>
</dbReference>
<reference evidence="3" key="1">
    <citation type="submission" date="2018-05" db="EMBL/GenBank/DDBJ databases">
        <authorList>
            <person name="Li X."/>
        </authorList>
    </citation>
    <scope>NUCLEOTIDE SEQUENCE [LARGE SCALE GENOMIC DNA]</scope>
    <source>
        <strain evidence="3">HKS-05</strain>
    </source>
</reference>
<feature type="transmembrane region" description="Helical" evidence="1">
    <location>
        <begin position="100"/>
        <end position="122"/>
    </location>
</feature>
<dbReference type="RefSeq" id="WP_111458487.1">
    <property type="nucleotide sequence ID" value="NZ_QFYP01000001.1"/>
</dbReference>
<feature type="transmembrane region" description="Helical" evidence="1">
    <location>
        <begin position="6"/>
        <end position="25"/>
    </location>
</feature>
<accession>A0A328B3R3</accession>
<dbReference type="InterPro" id="IPR058247">
    <property type="entry name" value="DUF1453"/>
</dbReference>
<organism evidence="2 3">
    <name type="scientific">Phenylobacterium hankyongense</name>
    <dbReference type="NCBI Taxonomy" id="1813876"/>
    <lineage>
        <taxon>Bacteria</taxon>
        <taxon>Pseudomonadati</taxon>
        <taxon>Pseudomonadota</taxon>
        <taxon>Alphaproteobacteria</taxon>
        <taxon>Caulobacterales</taxon>
        <taxon>Caulobacteraceae</taxon>
        <taxon>Phenylobacterium</taxon>
    </lineage>
</organism>
<keyword evidence="1" id="KW-0472">Membrane</keyword>
<comment type="caution">
    <text evidence="2">The sequence shown here is derived from an EMBL/GenBank/DDBJ whole genome shotgun (WGS) entry which is preliminary data.</text>
</comment>
<protein>
    <submittedName>
        <fullName evidence="2">DUF1453 domain-containing protein</fullName>
    </submittedName>
</protein>
<feature type="transmembrane region" description="Helical" evidence="1">
    <location>
        <begin position="60"/>
        <end position="80"/>
    </location>
</feature>
<proteinExistence type="predicted"/>